<proteinExistence type="predicted"/>
<comment type="caution">
    <text evidence="2">The sequence shown here is derived from an EMBL/GenBank/DDBJ whole genome shotgun (WGS) entry which is preliminary data.</text>
</comment>
<gene>
    <name evidence="2" type="ORF">HZF10_13945</name>
</gene>
<dbReference type="EMBL" id="JACBJI010000006">
    <property type="protein sequence ID" value="NYA72027.1"/>
    <property type="molecule type" value="Genomic_DNA"/>
</dbReference>
<reference evidence="2 3" key="1">
    <citation type="submission" date="2020-07" db="EMBL/GenBank/DDBJ databases">
        <authorList>
            <person name="Sun Q."/>
        </authorList>
    </citation>
    <scope>NUCLEOTIDE SEQUENCE [LARGE SCALE GENOMIC DNA]</scope>
    <source>
        <strain evidence="2 3">MAH-1</strain>
    </source>
</reference>
<accession>A0A7Y8Y3U9</accession>
<evidence type="ECO:0000313" key="3">
    <source>
        <dbReference type="Proteomes" id="UP000535020"/>
    </source>
</evidence>
<keyword evidence="1" id="KW-0472">Membrane</keyword>
<protein>
    <submittedName>
        <fullName evidence="2">Uncharacterized protein</fullName>
    </submittedName>
</protein>
<feature type="transmembrane region" description="Helical" evidence="1">
    <location>
        <begin position="31"/>
        <end position="56"/>
    </location>
</feature>
<organism evidence="2 3">
    <name type="scientific">Flavobacterium agri</name>
    <dbReference type="NCBI Taxonomy" id="2743471"/>
    <lineage>
        <taxon>Bacteria</taxon>
        <taxon>Pseudomonadati</taxon>
        <taxon>Bacteroidota</taxon>
        <taxon>Flavobacteriia</taxon>
        <taxon>Flavobacteriales</taxon>
        <taxon>Flavobacteriaceae</taxon>
        <taxon>Flavobacterium</taxon>
    </lineage>
</organism>
<dbReference type="Proteomes" id="UP000535020">
    <property type="component" value="Unassembled WGS sequence"/>
</dbReference>
<keyword evidence="1" id="KW-1133">Transmembrane helix</keyword>
<evidence type="ECO:0000313" key="2">
    <source>
        <dbReference type="EMBL" id="NYA72027.1"/>
    </source>
</evidence>
<dbReference type="AlphaFoldDB" id="A0A7Y8Y3U9"/>
<keyword evidence="3" id="KW-1185">Reference proteome</keyword>
<keyword evidence="1" id="KW-0812">Transmembrane</keyword>
<name>A0A7Y8Y3U9_9FLAO</name>
<sequence>MKSVSLIISALALVASTYFFAVDFRLSLETNYLIYMGMLLTLIFISVVGIAINLPFARFRRPKARTFSYNSYSRDRIRNKSFDSQFGMS</sequence>
<evidence type="ECO:0000256" key="1">
    <source>
        <dbReference type="SAM" id="Phobius"/>
    </source>
</evidence>
<dbReference type="RefSeq" id="WP_176006837.1">
    <property type="nucleotide sequence ID" value="NZ_JABWMI010000015.1"/>
</dbReference>